<dbReference type="PANTHER" id="PTHR37842:SF2">
    <property type="entry name" value="GYLCOSYL HYDROLASE 115 C-TERMINAL DOMAIN-CONTAINING PROTEIN"/>
    <property type="match status" value="1"/>
</dbReference>
<sequence length="860" mass="100356">MRKSNSYIFIILITLFFHNSSFSQDLSNFNYNAINSGIPWLDNNENVVNAQGEYIIKEKDTFYLFGESHTVTIFIDKNSDELIKWAVTDFSKDLETISGKKVSINYTDTFHQNKKGIYIGKFDDKLIKNLPKNDSNKLQNQWEHFSIKKNKNNLFIFGSDVRGTVYGVFDLAERIGISPWKWWADVTPLKKENIVLKLPETGINESPSVQYRGIFLNDEDWGLQPWAAHTFEPETNDIGPKTYEKIFQLLLRLKANTIWPAMHPSTKAFFKVPGNKEMAEKYHISIGTSHAEPMLRNNVDEWNKKEFGEYNYFNNRDNVKEYWQERISELKTSNNIITMGMRGIHDSGMEGNVSKNKKVEILQTIIRDQREILSNTLKQPIQDIPQVLIPYKEVLDIYNDSLQVPDDITLMWTDDNYGYIRRLSDDVEQQRKGGSGVYYHLSYWGRPHDYLWLSTTQPGLIWYEMSRAYQNGAKKIWIANVGDIKPSEYAMEFFLDLAWDIHSINETTINKHLKDWTSREFGNDKAQEIANLLQEYYRLAFLRKPEFMGWSKTEPQTDTQITAFTTNNNNELQRRIDAYTTLFNKAERIKSFIVKERLDAYFQLVEYPIKSAALMNHKFLYTQQAFISNDSLKKEKLNTKSQVAYDSIVLLTKKYNNDISDGKWSNMMSMSPRNLSVYKMPTYHLSKPDSTNNKKHIQNSTLDPIFLQASNYSKKGAVKNFYWKSIKGLGYSDSSVTLFPFSNHLFENEKPYLEYHFNIEKTGEYNIEIRCLPNHSNNFDHKIWIKINEGDDTEYAINTKGRSDTWKENVLQNFTSVKQTVMFNKTGKQNLKIAVNQTGIVIDQIAINPKGYGAYYEIKK</sequence>
<dbReference type="GO" id="GO:0005975">
    <property type="term" value="P:carbohydrate metabolic process"/>
    <property type="evidence" value="ECO:0007669"/>
    <property type="project" value="UniProtKB-ARBA"/>
</dbReference>
<keyword evidence="5" id="KW-1185">Reference proteome</keyword>
<dbReference type="Gene3D" id="3.20.20.520">
    <property type="entry name" value="Glycosyl hydrolase family 115"/>
    <property type="match status" value="1"/>
</dbReference>
<dbReference type="InterPro" id="IPR042301">
    <property type="entry name" value="GH115_sf"/>
</dbReference>
<proteinExistence type="predicted"/>
<reference evidence="4 5" key="1">
    <citation type="submission" date="2016-10" db="EMBL/GenBank/DDBJ databases">
        <authorList>
            <person name="de Groot N.N."/>
        </authorList>
    </citation>
    <scope>NUCLEOTIDE SEQUENCE [LARGE SCALE GENOMIC DNA]</scope>
    <source>
        <strain evidence="4 5">DSM 18180</strain>
    </source>
</reference>
<dbReference type="AlphaFoldDB" id="A0A1K2IQT4"/>
<dbReference type="GO" id="GO:0016787">
    <property type="term" value="F:hydrolase activity"/>
    <property type="evidence" value="ECO:0007669"/>
    <property type="project" value="UniProtKB-KW"/>
</dbReference>
<dbReference type="Pfam" id="PF17829">
    <property type="entry name" value="GH115_C"/>
    <property type="match status" value="1"/>
</dbReference>
<dbReference type="InterPro" id="IPR041437">
    <property type="entry name" value="GH115_C"/>
</dbReference>
<evidence type="ECO:0000259" key="3">
    <source>
        <dbReference type="Pfam" id="PF17829"/>
    </source>
</evidence>
<organism evidence="4 5">
    <name type="scientific">Flaviramulus basaltis</name>
    <dbReference type="NCBI Taxonomy" id="369401"/>
    <lineage>
        <taxon>Bacteria</taxon>
        <taxon>Pseudomonadati</taxon>
        <taxon>Bacteroidota</taxon>
        <taxon>Flavobacteriia</taxon>
        <taxon>Flavobacteriales</taxon>
        <taxon>Flavobacteriaceae</taxon>
        <taxon>Flaviramulus</taxon>
    </lineage>
</organism>
<dbReference type="EMBL" id="FPKV01000003">
    <property type="protein sequence ID" value="SFZ94075.1"/>
    <property type="molecule type" value="Genomic_DNA"/>
</dbReference>
<dbReference type="Proteomes" id="UP000182544">
    <property type="component" value="Unassembled WGS sequence"/>
</dbReference>
<accession>A0A1K2IQT4</accession>
<name>A0A1K2IQT4_9FLAO</name>
<dbReference type="Gene3D" id="3.30.379.10">
    <property type="entry name" value="Chitobiase/beta-hexosaminidase domain 2-like"/>
    <property type="match status" value="1"/>
</dbReference>
<evidence type="ECO:0000256" key="2">
    <source>
        <dbReference type="SAM" id="SignalP"/>
    </source>
</evidence>
<evidence type="ECO:0000313" key="4">
    <source>
        <dbReference type="EMBL" id="SFZ94075.1"/>
    </source>
</evidence>
<dbReference type="SUPFAM" id="SSF55545">
    <property type="entry name" value="beta-N-acetylhexosaminidase-like domain"/>
    <property type="match status" value="1"/>
</dbReference>
<evidence type="ECO:0000256" key="1">
    <source>
        <dbReference type="ARBA" id="ARBA00022801"/>
    </source>
</evidence>
<feature type="signal peptide" evidence="2">
    <location>
        <begin position="1"/>
        <end position="23"/>
    </location>
</feature>
<evidence type="ECO:0000313" key="5">
    <source>
        <dbReference type="Proteomes" id="UP000182544"/>
    </source>
</evidence>
<dbReference type="Gene3D" id="1.20.58.2150">
    <property type="match status" value="1"/>
</dbReference>
<dbReference type="OrthoDB" id="8727830at2"/>
<keyword evidence="1 4" id="KW-0378">Hydrolase</keyword>
<keyword evidence="2" id="KW-0732">Signal</keyword>
<dbReference type="InterPro" id="IPR029018">
    <property type="entry name" value="Hex-like_dom2"/>
</dbReference>
<dbReference type="RefSeq" id="WP_084647985.1">
    <property type="nucleotide sequence ID" value="NZ_FPKV01000003.1"/>
</dbReference>
<dbReference type="PANTHER" id="PTHR37842">
    <property type="match status" value="1"/>
</dbReference>
<feature type="chain" id="PRO_5013312685" evidence="2">
    <location>
        <begin position="24"/>
        <end position="860"/>
    </location>
</feature>
<dbReference type="STRING" id="369401.SAMN05428642_103551"/>
<gene>
    <name evidence="4" type="ORF">SAMN05428642_103551</name>
</gene>
<dbReference type="InterPro" id="IPR031924">
    <property type="entry name" value="GH115"/>
</dbReference>
<dbReference type="Pfam" id="PF15979">
    <property type="entry name" value="Glyco_hydro_115"/>
    <property type="match status" value="1"/>
</dbReference>
<protein>
    <submittedName>
        <fullName evidence="4">Glycosyl hydrolase family 115</fullName>
    </submittedName>
</protein>
<dbReference type="Gene3D" id="2.60.120.1620">
    <property type="match status" value="1"/>
</dbReference>
<feature type="domain" description="Gylcosyl hydrolase 115 C-terminal" evidence="3">
    <location>
        <begin position="707"/>
        <end position="852"/>
    </location>
</feature>